<dbReference type="RefSeq" id="WP_334260363.1">
    <property type="nucleotide sequence ID" value="NZ_CP041090.2"/>
</dbReference>
<reference evidence="3" key="1">
    <citation type="submission" date="2019-06" db="EMBL/GenBank/DDBJ databases">
        <title>Whole-Genome Sequence of Bradyrhizobium sp. 3 Strain 65S1MB.</title>
        <authorList>
            <person name="Bromfield E.S.P."/>
            <person name="Cloutier S."/>
            <person name="Nguyen H.D.T."/>
        </authorList>
    </citation>
    <scope>NUCLEOTIDE SEQUENCE [LARGE SCALE GENOMIC DNA]</scope>
    <source>
        <strain evidence="3">65S1MB</strain>
    </source>
</reference>
<name>A0ABZ2F277_9BRAD</name>
<keyword evidence="3" id="KW-1185">Reference proteome</keyword>
<evidence type="ECO:0000313" key="3">
    <source>
        <dbReference type="Proteomes" id="UP000319298"/>
    </source>
</evidence>
<gene>
    <name evidence="2" type="ORF">FJN17_34350</name>
</gene>
<organism evidence="2 3">
    <name type="scientific">Bradyrhizobium symbiodeficiens</name>
    <dbReference type="NCBI Taxonomy" id="1404367"/>
    <lineage>
        <taxon>Bacteria</taxon>
        <taxon>Pseudomonadati</taxon>
        <taxon>Pseudomonadota</taxon>
        <taxon>Alphaproteobacteria</taxon>
        <taxon>Hyphomicrobiales</taxon>
        <taxon>Nitrobacteraceae</taxon>
        <taxon>Bradyrhizobium</taxon>
    </lineage>
</organism>
<proteinExistence type="predicted"/>
<sequence>MIGAMLTRVPAPDREIQPADERQRTVDADDLLVLGRTERKRGIQFKSDAAVGVGGKFGR</sequence>
<protein>
    <submittedName>
        <fullName evidence="2">Uncharacterized protein</fullName>
    </submittedName>
</protein>
<evidence type="ECO:0000256" key="1">
    <source>
        <dbReference type="SAM" id="MobiDB-lite"/>
    </source>
</evidence>
<dbReference type="Proteomes" id="UP000319298">
    <property type="component" value="Chromosome"/>
</dbReference>
<dbReference type="EMBL" id="CP041090">
    <property type="protein sequence ID" value="WWE88639.1"/>
    <property type="molecule type" value="Genomic_DNA"/>
</dbReference>
<feature type="region of interest" description="Disordered" evidence="1">
    <location>
        <begin position="1"/>
        <end position="22"/>
    </location>
</feature>
<accession>A0ABZ2F277</accession>
<feature type="compositionally biased region" description="Basic and acidic residues" evidence="1">
    <location>
        <begin position="11"/>
        <end position="22"/>
    </location>
</feature>
<reference evidence="2 3" key="2">
    <citation type="journal article" date="2020" name="Int. J. Syst. Evol. Microbiol.">
        <title>Description and complete genome sequences of Bradyrhizobium symbiodeficiens sp. nov., a non-symbiotic bacterium associated with legumes native to Canada.</title>
        <authorList>
            <person name="Bromfield E.S.P."/>
            <person name="Cloutier S."/>
            <person name="Nguyen H.D.T."/>
        </authorList>
    </citation>
    <scope>NUCLEOTIDE SEQUENCE [LARGE SCALE GENOMIC DNA]</scope>
    <source>
        <strain evidence="2 3">65S1MB</strain>
    </source>
</reference>
<evidence type="ECO:0000313" key="2">
    <source>
        <dbReference type="EMBL" id="WWE88639.1"/>
    </source>
</evidence>